<comment type="similarity">
    <text evidence="1">Belongs to the NPR2 family.</text>
</comment>
<proteinExistence type="inferred from homology"/>
<keyword evidence="3" id="KW-0732">Signal</keyword>
<feature type="region of interest" description="Disordered" evidence="2">
    <location>
        <begin position="656"/>
        <end position="681"/>
    </location>
</feature>
<feature type="chain" id="PRO_5041075690" evidence="3">
    <location>
        <begin position="24"/>
        <end position="728"/>
    </location>
</feature>
<dbReference type="GO" id="GO:0005096">
    <property type="term" value="F:GTPase activator activity"/>
    <property type="evidence" value="ECO:0007669"/>
    <property type="project" value="TreeGrafter"/>
</dbReference>
<organism evidence="5 6">
    <name type="scientific">Dekkera bruxellensis</name>
    <name type="common">Brettanomyces custersii</name>
    <dbReference type="NCBI Taxonomy" id="5007"/>
    <lineage>
        <taxon>Eukaryota</taxon>
        <taxon>Fungi</taxon>
        <taxon>Dikarya</taxon>
        <taxon>Ascomycota</taxon>
        <taxon>Saccharomycotina</taxon>
        <taxon>Pichiomycetes</taxon>
        <taxon>Pichiales</taxon>
        <taxon>Pichiaceae</taxon>
        <taxon>Brettanomyces</taxon>
    </lineage>
</organism>
<feature type="compositionally biased region" description="Polar residues" evidence="2">
    <location>
        <begin position="656"/>
        <end position="675"/>
    </location>
</feature>
<reference evidence="5 6" key="1">
    <citation type="submission" date="2019-07" db="EMBL/GenBank/DDBJ databases">
        <authorList>
            <person name="Friedrich A."/>
            <person name="Schacherer J."/>
        </authorList>
    </citation>
    <scope>NUCLEOTIDE SEQUENCE [LARGE SCALE GENOMIC DNA]</scope>
</reference>
<evidence type="ECO:0000256" key="1">
    <source>
        <dbReference type="ARBA" id="ARBA00008433"/>
    </source>
</evidence>
<reference evidence="4 7" key="2">
    <citation type="journal article" date="2020" name="Appl. Microbiol. Biotechnol.">
        <title>Targeted gene deletion in Brettanomyces bruxellensis with an expression-free CRISPR-Cas9 system.</title>
        <authorList>
            <person name="Varela C."/>
            <person name="Bartel C."/>
            <person name="Onetto C."/>
            <person name="Borneman A."/>
        </authorList>
    </citation>
    <scope>NUCLEOTIDE SEQUENCE [LARGE SCALE GENOMIC DNA]</scope>
    <source>
        <strain evidence="4 7">AWRI1613</strain>
    </source>
</reference>
<dbReference type="STRING" id="5007.A0A3F2Y6J4"/>
<evidence type="ECO:0000313" key="7">
    <source>
        <dbReference type="Proteomes" id="UP000568158"/>
    </source>
</evidence>
<feature type="region of interest" description="Disordered" evidence="2">
    <location>
        <begin position="590"/>
        <end position="624"/>
    </location>
</feature>
<dbReference type="Proteomes" id="UP000568158">
    <property type="component" value="Unassembled WGS sequence"/>
</dbReference>
<dbReference type="GO" id="GO:0005774">
    <property type="term" value="C:vacuolar membrane"/>
    <property type="evidence" value="ECO:0007669"/>
    <property type="project" value="TreeGrafter"/>
</dbReference>
<dbReference type="InterPro" id="IPR009348">
    <property type="entry name" value="NPR2-like"/>
</dbReference>
<evidence type="ECO:0000256" key="2">
    <source>
        <dbReference type="SAM" id="MobiDB-lite"/>
    </source>
</evidence>
<dbReference type="EMBL" id="JABCYN010000026">
    <property type="protein sequence ID" value="KAF6010612.1"/>
    <property type="molecule type" value="Genomic_DNA"/>
</dbReference>
<dbReference type="Pfam" id="PF06218">
    <property type="entry name" value="NPR2"/>
    <property type="match status" value="1"/>
</dbReference>
<evidence type="ECO:0000256" key="3">
    <source>
        <dbReference type="SAM" id="SignalP"/>
    </source>
</evidence>
<dbReference type="PANTHER" id="PTHR12991">
    <property type="entry name" value="NITROGEN PERMEASE REGULATOR 2/TUMOR SUPPRESSOR CANDIDATE 4"/>
    <property type="match status" value="1"/>
</dbReference>
<feature type="region of interest" description="Disordered" evidence="2">
    <location>
        <begin position="427"/>
        <end position="448"/>
    </location>
</feature>
<sequence length="728" mass="81322">MNTSDGFVPIIAMFFALFHPTEGTKVVHQVPRGAIVPTINSKNSPTQTEPLFDFDAIKNYVIPKPALCNKLLTFKIGTYRVIGFPANIYSPHYARNSFTFNFCFVFPYESDTTPYEGNIKRIGKMFRALEEQSQILSKSEKGYEVFFKNSADDDTTKLAKKLKSTLGISKHISENQKYLKIVEDWDEGGNQMVVTNLDAPGRSTGSKPKFSSLKSLIQQIFQDLNNYSECMIPIDAANSVDIKLFPIFPPPPEVNAFDVPIATVKLDSMIDSLWDPTMLKIVPFVNGINSIQQISELSGTDFELARLCIQHLIHYKSVAIMDIFQFDNSYAATAQIGDFLTDSTMAEECQIYVISASGTFDGIPLQSSRNSVNSSNASYHSSSIQIAGTHRGSASYKGDSHTGPGTSPLPFSHSIISESADIAARFGTSSGRRSNSETKRRPPMNSHINSANTLSKRVIYTLPSKSTLFSLYRSLNQNITVRQWYIEHSEALEHIDVRKFITFGVLRGLIYRVRSYPVISKLANTIEFGISDLGKIKKIHESNNNVSERTKNYNLGALPLVRTLKANGRRGSSSKGKSLNLKILHSVSEDFDESKESDNNPDSYDEDDISASEVTTNGGNMGISIRNPKQIKAIKEENMKEPEAIISASLGQREQAADSSNLEVRSSDMNSTFSKSSRKRLEPRDKVKLTHLLEQTKDFDMICTTMKRSKKEIYELLDMMDAWRIINA</sequence>
<evidence type="ECO:0000313" key="5">
    <source>
        <dbReference type="EMBL" id="VUG18200.1"/>
    </source>
</evidence>
<dbReference type="GO" id="GO:1904262">
    <property type="term" value="P:negative regulation of TORC1 signaling"/>
    <property type="evidence" value="ECO:0007669"/>
    <property type="project" value="TreeGrafter"/>
</dbReference>
<name>A0A3F2Y6J4_DEKBR</name>
<dbReference type="Proteomes" id="UP000478008">
    <property type="component" value="Unassembled WGS sequence"/>
</dbReference>
<dbReference type="GO" id="GO:1990130">
    <property type="term" value="C:GATOR1 complex"/>
    <property type="evidence" value="ECO:0007669"/>
    <property type="project" value="TreeGrafter"/>
</dbReference>
<feature type="region of interest" description="Disordered" evidence="2">
    <location>
        <begin position="390"/>
        <end position="409"/>
    </location>
</feature>
<dbReference type="EMBL" id="CABFWN010000003">
    <property type="protein sequence ID" value="VUG18200.1"/>
    <property type="molecule type" value="Genomic_DNA"/>
</dbReference>
<dbReference type="AlphaFoldDB" id="A0A3F2Y6J4"/>
<protein>
    <submittedName>
        <fullName evidence="5">DEBR0S3_04676g1_1</fullName>
    </submittedName>
</protein>
<accession>A0A3F2Y6J4</accession>
<dbReference type="GO" id="GO:0010508">
    <property type="term" value="P:positive regulation of autophagy"/>
    <property type="evidence" value="ECO:0007669"/>
    <property type="project" value="TreeGrafter"/>
</dbReference>
<evidence type="ECO:0000313" key="4">
    <source>
        <dbReference type="EMBL" id="KAF6010612.1"/>
    </source>
</evidence>
<gene>
    <name evidence="5" type="ORF">DEBR0S3_04676G</name>
    <name evidence="4" type="ORF">HII12_002853</name>
</gene>
<keyword evidence="6" id="KW-1185">Reference proteome</keyword>
<evidence type="ECO:0000313" key="6">
    <source>
        <dbReference type="Proteomes" id="UP000478008"/>
    </source>
</evidence>
<feature type="signal peptide" evidence="3">
    <location>
        <begin position="1"/>
        <end position="23"/>
    </location>
</feature>
<dbReference type="PANTHER" id="PTHR12991:SF10">
    <property type="entry name" value="GATOR COMPLEX PROTEIN NPRL2"/>
    <property type="match status" value="1"/>
</dbReference>